<dbReference type="Proteomes" id="UP000050961">
    <property type="component" value="Unassembled WGS sequence"/>
</dbReference>
<name>A0A023CZW3_9LACO</name>
<dbReference type="EMBL" id="AYZF01000008">
    <property type="protein sequence ID" value="KRN06621.1"/>
    <property type="molecule type" value="Genomic_DNA"/>
</dbReference>
<evidence type="ECO:0000256" key="1">
    <source>
        <dbReference type="ARBA" id="ARBA00004651"/>
    </source>
</evidence>
<evidence type="ECO:0000313" key="8">
    <source>
        <dbReference type="Proteomes" id="UP000050961"/>
    </source>
</evidence>
<evidence type="ECO:0000256" key="6">
    <source>
        <dbReference type="SAM" id="Phobius"/>
    </source>
</evidence>
<dbReference type="PANTHER" id="PTHR23513:SF6">
    <property type="entry name" value="MAJOR FACILITATOR SUPERFAMILY ASSOCIATED DOMAIN-CONTAINING PROTEIN"/>
    <property type="match status" value="1"/>
</dbReference>
<dbReference type="PATRIC" id="fig|1423806.3.peg.172"/>
<feature type="transmembrane region" description="Helical" evidence="6">
    <location>
        <begin position="165"/>
        <end position="185"/>
    </location>
</feature>
<keyword evidence="4 6" id="KW-1133">Transmembrane helix</keyword>
<keyword evidence="3 6" id="KW-0812">Transmembrane</keyword>
<dbReference type="PANTHER" id="PTHR23513">
    <property type="entry name" value="INTEGRAL MEMBRANE EFFLUX PROTEIN-RELATED"/>
    <property type="match status" value="1"/>
</dbReference>
<reference evidence="7 8" key="1">
    <citation type="journal article" date="2015" name="Genome Announc.">
        <title>Expanding the biotechnology potential of lactobacilli through comparative genomics of 213 strains and associated genera.</title>
        <authorList>
            <person name="Sun Z."/>
            <person name="Harris H.M."/>
            <person name="McCann A."/>
            <person name="Guo C."/>
            <person name="Argimon S."/>
            <person name="Zhang W."/>
            <person name="Yang X."/>
            <person name="Jeffery I.B."/>
            <person name="Cooney J.C."/>
            <person name="Kagawa T.F."/>
            <person name="Liu W."/>
            <person name="Song Y."/>
            <person name="Salvetti E."/>
            <person name="Wrobel A."/>
            <person name="Rasinkangas P."/>
            <person name="Parkhill J."/>
            <person name="Rea M.C."/>
            <person name="O'Sullivan O."/>
            <person name="Ritari J."/>
            <person name="Douillard F.P."/>
            <person name="Paul Ross R."/>
            <person name="Yang R."/>
            <person name="Briner A.E."/>
            <person name="Felis G.E."/>
            <person name="de Vos W.M."/>
            <person name="Barrangou R."/>
            <person name="Klaenhammer T.R."/>
            <person name="Caufield P.W."/>
            <person name="Cui Y."/>
            <person name="Zhang H."/>
            <person name="O'Toole P.W."/>
        </authorList>
    </citation>
    <scope>NUCLEOTIDE SEQUENCE [LARGE SCALE GENOMIC DNA]</scope>
    <source>
        <strain evidence="7 8">DSM 21376</strain>
    </source>
</reference>
<feature type="transmembrane region" description="Helical" evidence="6">
    <location>
        <begin position="135"/>
        <end position="159"/>
    </location>
</feature>
<feature type="transmembrane region" description="Helical" evidence="6">
    <location>
        <begin position="100"/>
        <end position="123"/>
    </location>
</feature>
<protein>
    <submittedName>
        <fullName evidence="7">Uncharacterized protein</fullName>
    </submittedName>
</protein>
<gene>
    <name evidence="7" type="ORF">FD15_GL000169</name>
</gene>
<feature type="transmembrane region" description="Helical" evidence="6">
    <location>
        <begin position="12"/>
        <end position="33"/>
    </location>
</feature>
<dbReference type="OrthoDB" id="9775268at2"/>
<proteinExistence type="predicted"/>
<comment type="caution">
    <text evidence="7">The sequence shown here is derived from an EMBL/GenBank/DDBJ whole genome shotgun (WGS) entry which is preliminary data.</text>
</comment>
<dbReference type="AlphaFoldDB" id="A0A023CZW3"/>
<sequence>MRNSTFLTKVWFTQTLSFCGSVTLTFGTGIWIYEQIHQALGVALGTTLLYLPAVLLSKTVSRYEKIYPPEEILLVTNVGSLVLWVTLCMAIQVLKDELPLIYAALFIGGGFRAFQVPAMSLLIRKYSPLKLLQHNIGLFSLGNAGVNIVGPGMGILLLQVNGVRALLLFNIVSYPLIIIILCNFFRNNCPKINGITQLTWKKPQSTIQKNIRKFLYC</sequence>
<keyword evidence="2" id="KW-1003">Cell membrane</keyword>
<dbReference type="RefSeq" id="WP_051993434.1">
    <property type="nucleotide sequence ID" value="NZ_AYZF01000008.1"/>
</dbReference>
<keyword evidence="5 6" id="KW-0472">Membrane</keyword>
<dbReference type="Gene3D" id="1.20.1250.20">
    <property type="entry name" value="MFS general substrate transporter like domains"/>
    <property type="match status" value="1"/>
</dbReference>
<evidence type="ECO:0000313" key="7">
    <source>
        <dbReference type="EMBL" id="KRN06621.1"/>
    </source>
</evidence>
<keyword evidence="8" id="KW-1185">Reference proteome</keyword>
<evidence type="ECO:0000256" key="5">
    <source>
        <dbReference type="ARBA" id="ARBA00023136"/>
    </source>
</evidence>
<dbReference type="eggNOG" id="COG2814">
    <property type="taxonomic scope" value="Bacteria"/>
</dbReference>
<dbReference type="Pfam" id="PF07690">
    <property type="entry name" value="MFS_1"/>
    <property type="match status" value="1"/>
</dbReference>
<evidence type="ECO:0000256" key="3">
    <source>
        <dbReference type="ARBA" id="ARBA00022692"/>
    </source>
</evidence>
<dbReference type="InterPro" id="IPR011701">
    <property type="entry name" value="MFS"/>
</dbReference>
<dbReference type="STRING" id="1423806.FD15_GL000169"/>
<comment type="subcellular location">
    <subcellularLocation>
        <location evidence="1">Cell membrane</location>
        <topology evidence="1">Multi-pass membrane protein</topology>
    </subcellularLocation>
</comment>
<evidence type="ECO:0000256" key="2">
    <source>
        <dbReference type="ARBA" id="ARBA00022475"/>
    </source>
</evidence>
<dbReference type="InterPro" id="IPR036259">
    <property type="entry name" value="MFS_trans_sf"/>
</dbReference>
<evidence type="ECO:0000256" key="4">
    <source>
        <dbReference type="ARBA" id="ARBA00022989"/>
    </source>
</evidence>
<accession>A0A023CZW3</accession>
<dbReference type="GO" id="GO:0022857">
    <property type="term" value="F:transmembrane transporter activity"/>
    <property type="evidence" value="ECO:0007669"/>
    <property type="project" value="InterPro"/>
</dbReference>
<feature type="transmembrane region" description="Helical" evidence="6">
    <location>
        <begin position="72"/>
        <end position="94"/>
    </location>
</feature>
<dbReference type="SUPFAM" id="SSF103473">
    <property type="entry name" value="MFS general substrate transporter"/>
    <property type="match status" value="1"/>
</dbReference>
<dbReference type="GO" id="GO:0005886">
    <property type="term" value="C:plasma membrane"/>
    <property type="evidence" value="ECO:0007669"/>
    <property type="project" value="UniProtKB-SubCell"/>
</dbReference>
<organism evidence="7 8">
    <name type="scientific">Liquorilactobacillus sucicola DSM 21376 = JCM 15457</name>
    <dbReference type="NCBI Taxonomy" id="1423806"/>
    <lineage>
        <taxon>Bacteria</taxon>
        <taxon>Bacillati</taxon>
        <taxon>Bacillota</taxon>
        <taxon>Bacilli</taxon>
        <taxon>Lactobacillales</taxon>
        <taxon>Lactobacillaceae</taxon>
        <taxon>Liquorilactobacillus</taxon>
    </lineage>
</organism>
<feature type="transmembrane region" description="Helical" evidence="6">
    <location>
        <begin position="39"/>
        <end position="60"/>
    </location>
</feature>